<comment type="caution">
    <text evidence="11">The sequence shown here is derived from an EMBL/GenBank/DDBJ whole genome shotgun (WGS) entry which is preliminary data.</text>
</comment>
<dbReference type="InterPro" id="IPR038051">
    <property type="entry name" value="XRCC4-like_N_sf"/>
</dbReference>
<comment type="similarity">
    <text evidence="6">Belongs to the XRCC4-XLF family. XLF subfamily.</text>
</comment>
<dbReference type="EMBL" id="JAUIRO010000001">
    <property type="protein sequence ID" value="KAK0735185.1"/>
    <property type="molecule type" value="Genomic_DNA"/>
</dbReference>
<feature type="region of interest" description="Disordered" evidence="8">
    <location>
        <begin position="275"/>
        <end position="429"/>
    </location>
</feature>
<feature type="compositionally biased region" description="Basic and acidic residues" evidence="8">
    <location>
        <begin position="276"/>
        <end position="285"/>
    </location>
</feature>
<evidence type="ECO:0000313" key="11">
    <source>
        <dbReference type="EMBL" id="KAK0735185.1"/>
    </source>
</evidence>
<feature type="compositionally biased region" description="Acidic residues" evidence="8">
    <location>
        <begin position="330"/>
        <end position="339"/>
    </location>
</feature>
<dbReference type="AlphaFoldDB" id="A0AA40ECQ2"/>
<accession>A0AA40ECQ2</accession>
<keyword evidence="4" id="KW-0234">DNA repair</keyword>
<dbReference type="InterPro" id="IPR052287">
    <property type="entry name" value="NHEJ_factor"/>
</dbReference>
<dbReference type="PANTHER" id="PTHR32235">
    <property type="entry name" value="NON-HOMOLOGOUS END-JOINING FACTOR 1"/>
    <property type="match status" value="1"/>
</dbReference>
<evidence type="ECO:0000256" key="4">
    <source>
        <dbReference type="ARBA" id="ARBA00023204"/>
    </source>
</evidence>
<evidence type="ECO:0000256" key="6">
    <source>
        <dbReference type="ARBA" id="ARBA00025747"/>
    </source>
</evidence>
<dbReference type="GeneID" id="85328048"/>
<dbReference type="CDD" id="cd22285">
    <property type="entry name" value="HD_XLF_N"/>
    <property type="match status" value="1"/>
</dbReference>
<name>A0AA40ECQ2_9PEZI</name>
<dbReference type="Proteomes" id="UP001172101">
    <property type="component" value="Unassembled WGS sequence"/>
</dbReference>
<dbReference type="InterPro" id="IPR053829">
    <property type="entry name" value="XLF-like_CC"/>
</dbReference>
<keyword evidence="12" id="KW-1185">Reference proteome</keyword>
<dbReference type="Pfam" id="PF09302">
    <property type="entry name" value="XLF"/>
    <property type="match status" value="1"/>
</dbReference>
<feature type="domain" description="XLF-like N-terminal" evidence="9">
    <location>
        <begin position="6"/>
        <end position="130"/>
    </location>
</feature>
<evidence type="ECO:0000259" key="9">
    <source>
        <dbReference type="Pfam" id="PF09302"/>
    </source>
</evidence>
<dbReference type="GO" id="GO:0045027">
    <property type="term" value="F:DNA end binding"/>
    <property type="evidence" value="ECO:0007669"/>
    <property type="project" value="TreeGrafter"/>
</dbReference>
<dbReference type="PANTHER" id="PTHR32235:SF1">
    <property type="entry name" value="NON-HOMOLOGOUS END-JOINING FACTOR 1"/>
    <property type="match status" value="1"/>
</dbReference>
<dbReference type="RefSeq" id="XP_060304062.1">
    <property type="nucleotide sequence ID" value="XM_060444778.1"/>
</dbReference>
<dbReference type="Gene3D" id="2.170.210.10">
    <property type="entry name" value="DNA double-strand break repair and VJ recombination XRCC4, N-terminal"/>
    <property type="match status" value="1"/>
</dbReference>
<proteinExistence type="inferred from homology"/>
<evidence type="ECO:0000256" key="5">
    <source>
        <dbReference type="ARBA" id="ARBA00023242"/>
    </source>
</evidence>
<dbReference type="GO" id="GO:0032807">
    <property type="term" value="C:DNA ligase IV complex"/>
    <property type="evidence" value="ECO:0007669"/>
    <property type="project" value="TreeGrafter"/>
</dbReference>
<dbReference type="GO" id="GO:0006303">
    <property type="term" value="P:double-strand break repair via nonhomologous end joining"/>
    <property type="evidence" value="ECO:0007669"/>
    <property type="project" value="TreeGrafter"/>
</dbReference>
<feature type="compositionally biased region" description="Basic and acidic residues" evidence="8">
    <location>
        <begin position="390"/>
        <end position="418"/>
    </location>
</feature>
<keyword evidence="3" id="KW-0238">DNA-binding</keyword>
<dbReference type="InterPro" id="IPR015381">
    <property type="entry name" value="XLF-like_N"/>
</dbReference>
<sequence length="429" mass="47178">MPDHPSWRLLPAAAHGIPSLLVSTVFTAESYNIHLTDLANVWVECMDRKPIVKRGLVEDTSIDPTDGPDQIRKMLELLRAAFDVSDPDHASTSLSLSLAKDGDDSSLVIHITCILPKPLKPFRWPMHLKKCPQSTLATELMLPLVEVHLTRMRQIEDLVSVLREKDSIITRLIDKLEATGTGLEHVFNSLSGKRKVTRAAAEGKIKGLAPFVEADLRNGPAIQSALAGLSDVTTLLKSVFGAAGLEYRQDMELEASPMLDDWWTKLGKGQQLVLAERSKEEDRETPPSLQPTKTNDNREGDDFQVQATPPGLAARKRPANTRPEPLAGDETSDGDETSEGDGTVEIPKSLPSHNDRMAGKKAPSAEPVTHMDGTSDDDRGRKKSAAAPRNKPETLRETSQERADRKRAELQKDLEKRAAAGPAKKKRKF</sequence>
<gene>
    <name evidence="11" type="ORF">B0T26DRAFT_746998</name>
</gene>
<evidence type="ECO:0000256" key="7">
    <source>
        <dbReference type="ARBA" id="ARBA00044529"/>
    </source>
</evidence>
<feature type="domain" description="XLF-like coiled-coil region" evidence="10">
    <location>
        <begin position="132"/>
        <end position="184"/>
    </location>
</feature>
<evidence type="ECO:0000256" key="8">
    <source>
        <dbReference type="SAM" id="MobiDB-lite"/>
    </source>
</evidence>
<evidence type="ECO:0000313" key="12">
    <source>
        <dbReference type="Proteomes" id="UP001172101"/>
    </source>
</evidence>
<keyword evidence="2" id="KW-0227">DNA damage</keyword>
<evidence type="ECO:0000256" key="3">
    <source>
        <dbReference type="ARBA" id="ARBA00023125"/>
    </source>
</evidence>
<comment type="subcellular location">
    <subcellularLocation>
        <location evidence="1">Nucleus</location>
    </subcellularLocation>
</comment>
<reference evidence="11" key="1">
    <citation type="submission" date="2023-06" db="EMBL/GenBank/DDBJ databases">
        <title>Genome-scale phylogeny and comparative genomics of the fungal order Sordariales.</title>
        <authorList>
            <consortium name="Lawrence Berkeley National Laboratory"/>
            <person name="Hensen N."/>
            <person name="Bonometti L."/>
            <person name="Westerberg I."/>
            <person name="Brannstrom I.O."/>
            <person name="Guillou S."/>
            <person name="Cros-Aarteil S."/>
            <person name="Calhoun S."/>
            <person name="Haridas S."/>
            <person name="Kuo A."/>
            <person name="Mondo S."/>
            <person name="Pangilinan J."/>
            <person name="Riley R."/>
            <person name="LaButti K."/>
            <person name="Andreopoulos B."/>
            <person name="Lipzen A."/>
            <person name="Chen C."/>
            <person name="Yanf M."/>
            <person name="Daum C."/>
            <person name="Ng V."/>
            <person name="Clum A."/>
            <person name="Steindorff A."/>
            <person name="Ohm R."/>
            <person name="Martin F."/>
            <person name="Silar P."/>
            <person name="Natvig D."/>
            <person name="Lalanne C."/>
            <person name="Gautier V."/>
            <person name="Ament-velasquez S.L."/>
            <person name="Kruys A."/>
            <person name="Hutchinson M.I."/>
            <person name="Powell A.J."/>
            <person name="Barry K."/>
            <person name="Miller A.N."/>
            <person name="Grigoriev I.V."/>
            <person name="Debuchy R."/>
            <person name="Gladieux P."/>
            <person name="Thoren M.H."/>
            <person name="Johannesson H."/>
        </authorList>
    </citation>
    <scope>NUCLEOTIDE SEQUENCE</scope>
    <source>
        <strain evidence="11">SMH2392-1A</strain>
    </source>
</reference>
<protein>
    <recommendedName>
        <fullName evidence="7">Non-homologous end-joining factor 1</fullName>
    </recommendedName>
</protein>
<evidence type="ECO:0000256" key="1">
    <source>
        <dbReference type="ARBA" id="ARBA00004123"/>
    </source>
</evidence>
<keyword evidence="5" id="KW-0539">Nucleus</keyword>
<dbReference type="Pfam" id="PF21928">
    <property type="entry name" value="XLF_CC"/>
    <property type="match status" value="1"/>
</dbReference>
<evidence type="ECO:0000256" key="2">
    <source>
        <dbReference type="ARBA" id="ARBA00022763"/>
    </source>
</evidence>
<organism evidence="11 12">
    <name type="scientific">Lasiosphaeria miniovina</name>
    <dbReference type="NCBI Taxonomy" id="1954250"/>
    <lineage>
        <taxon>Eukaryota</taxon>
        <taxon>Fungi</taxon>
        <taxon>Dikarya</taxon>
        <taxon>Ascomycota</taxon>
        <taxon>Pezizomycotina</taxon>
        <taxon>Sordariomycetes</taxon>
        <taxon>Sordariomycetidae</taxon>
        <taxon>Sordariales</taxon>
        <taxon>Lasiosphaeriaceae</taxon>
        <taxon>Lasiosphaeria</taxon>
    </lineage>
</organism>
<evidence type="ECO:0000259" key="10">
    <source>
        <dbReference type="Pfam" id="PF21928"/>
    </source>
</evidence>